<dbReference type="PANTHER" id="PTHR43169:SF2">
    <property type="entry name" value="NAD_GMP SYNTHASE DOMAIN-CONTAINING PROTEIN"/>
    <property type="match status" value="1"/>
</dbReference>
<organism evidence="6 7">
    <name type="scientific">Desulfosalsimonas propionicica</name>
    <dbReference type="NCBI Taxonomy" id="332175"/>
    <lineage>
        <taxon>Bacteria</taxon>
        <taxon>Pseudomonadati</taxon>
        <taxon>Thermodesulfobacteriota</taxon>
        <taxon>Desulfobacteria</taxon>
        <taxon>Desulfobacterales</taxon>
        <taxon>Desulfosalsimonadaceae</taxon>
        <taxon>Desulfosalsimonas</taxon>
    </lineage>
</organism>
<accession>A0A7W0C8Q6</accession>
<name>A0A7W0C8Q6_9BACT</name>
<keyword evidence="1" id="KW-0436">Ligase</keyword>
<dbReference type="Gene3D" id="3.40.50.620">
    <property type="entry name" value="HUPs"/>
    <property type="match status" value="1"/>
</dbReference>
<dbReference type="InterPro" id="IPR048267">
    <property type="entry name" value="Arginosuc_syn_N"/>
</dbReference>
<dbReference type="AlphaFoldDB" id="A0A7W0C8Q6"/>
<dbReference type="SUPFAM" id="SSF52402">
    <property type="entry name" value="Adenine nucleotide alpha hydrolases-like"/>
    <property type="match status" value="1"/>
</dbReference>
<protein>
    <recommendedName>
        <fullName evidence="5">Arginosuccinate synthase-like N-terminal domain-containing protein</fullName>
    </recommendedName>
</protein>
<dbReference type="NCBIfam" id="TIGR00268">
    <property type="entry name" value="ATP-dependent sacrificial sulfur transferase LarE"/>
    <property type="match status" value="1"/>
</dbReference>
<dbReference type="RefSeq" id="WP_181550896.1">
    <property type="nucleotide sequence ID" value="NZ_JACDUS010000003.1"/>
</dbReference>
<dbReference type="InterPro" id="IPR014729">
    <property type="entry name" value="Rossmann-like_a/b/a_fold"/>
</dbReference>
<keyword evidence="2" id="KW-0547">Nucleotide-binding</keyword>
<gene>
    <name evidence="6" type="ORF">HNR65_001574</name>
</gene>
<evidence type="ECO:0000256" key="4">
    <source>
        <dbReference type="PIRSR" id="PIRSR006661-1"/>
    </source>
</evidence>
<evidence type="ECO:0000256" key="3">
    <source>
        <dbReference type="ARBA" id="ARBA00022840"/>
    </source>
</evidence>
<keyword evidence="7" id="KW-1185">Reference proteome</keyword>
<dbReference type="InterPro" id="IPR052188">
    <property type="entry name" value="Ni-pincer_cofactor_biosynth"/>
</dbReference>
<evidence type="ECO:0000259" key="5">
    <source>
        <dbReference type="Pfam" id="PF00764"/>
    </source>
</evidence>
<feature type="active site" description="Nucleophile and sulfur donor" evidence="4">
    <location>
        <position position="179"/>
    </location>
</feature>
<evidence type="ECO:0000313" key="7">
    <source>
        <dbReference type="Proteomes" id="UP000525298"/>
    </source>
</evidence>
<comment type="caution">
    <text evidence="6">The sequence shown here is derived from an EMBL/GenBank/DDBJ whole genome shotgun (WGS) entry which is preliminary data.</text>
</comment>
<evidence type="ECO:0000256" key="2">
    <source>
        <dbReference type="ARBA" id="ARBA00022741"/>
    </source>
</evidence>
<evidence type="ECO:0000313" key="6">
    <source>
        <dbReference type="EMBL" id="MBA2881248.1"/>
    </source>
</evidence>
<dbReference type="PANTHER" id="PTHR43169">
    <property type="entry name" value="EXSB FAMILY PROTEIN"/>
    <property type="match status" value="1"/>
</dbReference>
<dbReference type="GO" id="GO:0005524">
    <property type="term" value="F:ATP binding"/>
    <property type="evidence" value="ECO:0007669"/>
    <property type="project" value="UniProtKB-KW"/>
</dbReference>
<dbReference type="PIRSF" id="PIRSF006661">
    <property type="entry name" value="PP-lp_UCP006661"/>
    <property type="match status" value="1"/>
</dbReference>
<feature type="domain" description="Arginosuccinate synthase-like N-terminal" evidence="5">
    <location>
        <begin position="25"/>
        <end position="169"/>
    </location>
</feature>
<keyword evidence="3" id="KW-0067">ATP-binding</keyword>
<evidence type="ECO:0000256" key="1">
    <source>
        <dbReference type="ARBA" id="ARBA00022598"/>
    </source>
</evidence>
<dbReference type="GO" id="GO:0016783">
    <property type="term" value="F:sulfurtransferase activity"/>
    <property type="evidence" value="ECO:0007669"/>
    <property type="project" value="InterPro"/>
</dbReference>
<dbReference type="GO" id="GO:0016874">
    <property type="term" value="F:ligase activity"/>
    <property type="evidence" value="ECO:0007669"/>
    <property type="project" value="UniProtKB-KW"/>
</dbReference>
<sequence length="272" mass="30271">MADHNPLNRKKKRVQQQFQDVDSLAVAFSGGVDSSLLLALAREVLGDRVVAMTAVSSLMPRREVDEAVKLAGMLGVSHRLVRVEGLFVVDFTQNSANRCYICKKILFSKMFEFMREQSVTCMAHGANADDMADFRPGMQAAEEMGVLAPLRDAGLTKAEIREMARQAGLSNWDRPAAACLASRIPYGMEITHKRLEMIEIAENTLTALGFSGFRVRHLGDTAKLELRPAEFDRLLNPERRLKIVSALRRAGFDYVTMDLEGYGSGRMNRSLS</sequence>
<dbReference type="Proteomes" id="UP000525298">
    <property type="component" value="Unassembled WGS sequence"/>
</dbReference>
<dbReference type="Pfam" id="PF00764">
    <property type="entry name" value="Arginosuc_synth"/>
    <property type="match status" value="1"/>
</dbReference>
<dbReference type="InterPro" id="IPR005232">
    <property type="entry name" value="LarE"/>
</dbReference>
<reference evidence="6 7" key="1">
    <citation type="submission" date="2020-07" db="EMBL/GenBank/DDBJ databases">
        <title>Genomic Encyclopedia of Type Strains, Phase IV (KMG-IV): sequencing the most valuable type-strain genomes for metagenomic binning, comparative biology and taxonomic classification.</title>
        <authorList>
            <person name="Goeker M."/>
        </authorList>
    </citation>
    <scope>NUCLEOTIDE SEQUENCE [LARGE SCALE GENOMIC DNA]</scope>
    <source>
        <strain evidence="6 7">DSM 17721</strain>
    </source>
</reference>
<dbReference type="CDD" id="cd01990">
    <property type="entry name" value="LarE-like"/>
    <property type="match status" value="1"/>
</dbReference>
<dbReference type="EMBL" id="JACDUS010000003">
    <property type="protein sequence ID" value="MBA2881248.1"/>
    <property type="molecule type" value="Genomic_DNA"/>
</dbReference>
<proteinExistence type="predicted"/>